<feature type="region of interest" description="Disordered" evidence="1">
    <location>
        <begin position="189"/>
        <end position="222"/>
    </location>
</feature>
<dbReference type="PROSITE" id="PS51354">
    <property type="entry name" value="GLUTAREDOXIN_2"/>
    <property type="match status" value="1"/>
</dbReference>
<feature type="region of interest" description="Disordered" evidence="1">
    <location>
        <begin position="1"/>
        <end position="30"/>
    </location>
</feature>
<evidence type="ECO:0008006" key="5">
    <source>
        <dbReference type="Google" id="ProtNLM"/>
    </source>
</evidence>
<keyword evidence="2" id="KW-0472">Membrane</keyword>
<sequence>MEISPRKMVGTQRRSISKSGPSLYLQPCPSEDELKTSQRNQFTSDIEKQGVHSRSDKSFKILYLLVVVACLCIIGGTITNTLVANHRINASQKLTIEKFQQDQDELLSKILDSDVSSYAKPSYVESAISGEDEDLEVGIISKILSLWRQTDTKSTGSTSSRYSTSSNLLDLSHSVSKTTEEEELLKLEHHNSMKESTASHVVSSKVSNEGNAEEEEEEDIDAQSDLREMLSVSPLTILVNQNPLDSSEQSKAIVQKVTSIIKGLNITPQPVFVKLYKHPHYRQLVNYLKTYQSHALTNSGDELEGLLLDTPMDAIPSVFISGVPVGSYNSVIEMHKERTLATFLRTNGKGRITVE</sequence>
<organism evidence="3 4">
    <name type="scientific">[Candida] anglica</name>
    <dbReference type="NCBI Taxonomy" id="148631"/>
    <lineage>
        <taxon>Eukaryota</taxon>
        <taxon>Fungi</taxon>
        <taxon>Dikarya</taxon>
        <taxon>Ascomycota</taxon>
        <taxon>Saccharomycotina</taxon>
        <taxon>Pichiomycetes</taxon>
        <taxon>Debaryomycetaceae</taxon>
        <taxon>Kurtzmaniella</taxon>
    </lineage>
</organism>
<keyword evidence="4" id="KW-1185">Reference proteome</keyword>
<evidence type="ECO:0000313" key="3">
    <source>
        <dbReference type="EMBL" id="CAK7918354.1"/>
    </source>
</evidence>
<keyword evidence="2" id="KW-1133">Transmembrane helix</keyword>
<proteinExistence type="predicted"/>
<name>A0ABP0EIE8_9ASCO</name>
<evidence type="ECO:0000256" key="2">
    <source>
        <dbReference type="SAM" id="Phobius"/>
    </source>
</evidence>
<reference evidence="3 4" key="1">
    <citation type="submission" date="2024-01" db="EMBL/GenBank/DDBJ databases">
        <authorList>
            <consortium name="Genoscope - CEA"/>
            <person name="William W."/>
        </authorList>
    </citation>
    <scope>NUCLEOTIDE SEQUENCE [LARGE SCALE GENOMIC DNA]</scope>
    <source>
        <strain evidence="3 4">29B2s-10</strain>
    </source>
</reference>
<dbReference type="Proteomes" id="UP001497600">
    <property type="component" value="Chromosome G"/>
</dbReference>
<feature type="compositionally biased region" description="Acidic residues" evidence="1">
    <location>
        <begin position="211"/>
        <end position="222"/>
    </location>
</feature>
<keyword evidence="2" id="KW-0812">Transmembrane</keyword>
<evidence type="ECO:0000256" key="1">
    <source>
        <dbReference type="SAM" id="MobiDB-lite"/>
    </source>
</evidence>
<protein>
    <recommendedName>
        <fullName evidence="5">Glutaredoxin domain-containing protein</fullName>
    </recommendedName>
</protein>
<feature type="transmembrane region" description="Helical" evidence="2">
    <location>
        <begin position="61"/>
        <end position="83"/>
    </location>
</feature>
<evidence type="ECO:0000313" key="4">
    <source>
        <dbReference type="Proteomes" id="UP001497600"/>
    </source>
</evidence>
<accession>A0ABP0EIE8</accession>
<dbReference type="EMBL" id="OZ004259">
    <property type="protein sequence ID" value="CAK7918354.1"/>
    <property type="molecule type" value="Genomic_DNA"/>
</dbReference>
<gene>
    <name evidence="3" type="ORF">CAAN4_G12860</name>
</gene>
<feature type="compositionally biased region" description="Polar residues" evidence="1">
    <location>
        <begin position="194"/>
        <end position="210"/>
    </location>
</feature>
<dbReference type="Gene3D" id="3.40.30.10">
    <property type="entry name" value="Glutaredoxin"/>
    <property type="match status" value="1"/>
</dbReference>